<dbReference type="OrthoDB" id="423313at2759"/>
<dbReference type="NCBIfam" id="TIGR02180">
    <property type="entry name" value="GRX_euk"/>
    <property type="match status" value="1"/>
</dbReference>
<feature type="signal peptide" evidence="2">
    <location>
        <begin position="1"/>
        <end position="29"/>
    </location>
</feature>
<dbReference type="PANTHER" id="PTHR45694">
    <property type="entry name" value="GLUTAREDOXIN 2"/>
    <property type="match status" value="1"/>
</dbReference>
<feature type="chain" id="PRO_5035423921" description="Glutaredoxin domain-containing protein" evidence="2">
    <location>
        <begin position="30"/>
        <end position="327"/>
    </location>
</feature>
<keyword evidence="2" id="KW-0732">Signal</keyword>
<dbReference type="InterPro" id="IPR036249">
    <property type="entry name" value="Thioredoxin-like_sf"/>
</dbReference>
<dbReference type="PROSITE" id="PS51354">
    <property type="entry name" value="GLUTAREDOXIN_2"/>
    <property type="match status" value="1"/>
</dbReference>
<reference evidence="4" key="1">
    <citation type="submission" date="2021-07" db="EMBL/GenBank/DDBJ databases">
        <title>Elsinoe batatas strain:CRI-CJ2 Genome sequencing and assembly.</title>
        <authorList>
            <person name="Huang L."/>
        </authorList>
    </citation>
    <scope>NUCLEOTIDE SEQUENCE</scope>
    <source>
        <strain evidence="4">CRI-CJ2</strain>
    </source>
</reference>
<dbReference type="Pfam" id="PF00462">
    <property type="entry name" value="Glutaredoxin"/>
    <property type="match status" value="1"/>
</dbReference>
<dbReference type="PANTHER" id="PTHR45694:SF5">
    <property type="entry name" value="GLUTAREDOXIN 2"/>
    <property type="match status" value="1"/>
</dbReference>
<dbReference type="InterPro" id="IPR002109">
    <property type="entry name" value="Glutaredoxin"/>
</dbReference>
<dbReference type="EMBL" id="JAESVG020000007">
    <property type="protein sequence ID" value="KAG8625564.1"/>
    <property type="molecule type" value="Genomic_DNA"/>
</dbReference>
<dbReference type="AlphaFoldDB" id="A0A8K0KX37"/>
<feature type="compositionally biased region" description="Basic and acidic residues" evidence="1">
    <location>
        <begin position="145"/>
        <end position="167"/>
    </location>
</feature>
<sequence length="327" mass="35633">MVRSPSRSRFRPFLILALIVLTVIYLTTGSRSTQTSEFYTRTVAAMDARQKSLREGMHGALGPAAKAQAAAEAKVREGDGEIVLPKVKDHGDGKGEQLSKEKPKQKVLADDEDEEEEKASTVKKAKSKAKEVADEVAGNKKKGKKVDADQSNGRDTDGVHGPKDKSKSTAGKKKVQGKAGADDGVAKVGNTEKHLKEKTKGKEEVGDHEAEVALDGILKKSPIIIFSKTFCPYSMKAKRILLQGYKIVPAPYVEELDEHAMGDRLQNALMKMTGRRTVPNILINGKSIGGGDDIQEMDEENTLAKKILSLGGKRMVEVKKLQRKDDN</sequence>
<gene>
    <name evidence="4" type="ORF">KVT40_005965</name>
</gene>
<dbReference type="PRINTS" id="PR00160">
    <property type="entry name" value="GLUTAREDOXIN"/>
</dbReference>
<dbReference type="CDD" id="cd03419">
    <property type="entry name" value="GRX_GRXh_1_2_like"/>
    <property type="match status" value="1"/>
</dbReference>
<dbReference type="GO" id="GO:0005796">
    <property type="term" value="C:Golgi lumen"/>
    <property type="evidence" value="ECO:0007669"/>
    <property type="project" value="TreeGrafter"/>
</dbReference>
<organism evidence="4 5">
    <name type="scientific">Elsinoe batatas</name>
    <dbReference type="NCBI Taxonomy" id="2601811"/>
    <lineage>
        <taxon>Eukaryota</taxon>
        <taxon>Fungi</taxon>
        <taxon>Dikarya</taxon>
        <taxon>Ascomycota</taxon>
        <taxon>Pezizomycotina</taxon>
        <taxon>Dothideomycetes</taxon>
        <taxon>Dothideomycetidae</taxon>
        <taxon>Myriangiales</taxon>
        <taxon>Elsinoaceae</taxon>
        <taxon>Elsinoe</taxon>
    </lineage>
</organism>
<dbReference type="InterPro" id="IPR014025">
    <property type="entry name" value="Glutaredoxin_subgr"/>
</dbReference>
<dbReference type="GO" id="GO:0000324">
    <property type="term" value="C:fungal-type vacuole"/>
    <property type="evidence" value="ECO:0007669"/>
    <property type="project" value="TreeGrafter"/>
</dbReference>
<evidence type="ECO:0000313" key="4">
    <source>
        <dbReference type="EMBL" id="KAG8625564.1"/>
    </source>
</evidence>
<feature type="domain" description="Glutaredoxin" evidence="3">
    <location>
        <begin position="223"/>
        <end position="288"/>
    </location>
</feature>
<dbReference type="InterPro" id="IPR011899">
    <property type="entry name" value="Glutaredoxin_euk/vir"/>
</dbReference>
<evidence type="ECO:0000313" key="5">
    <source>
        <dbReference type="Proteomes" id="UP000809789"/>
    </source>
</evidence>
<keyword evidence="5" id="KW-1185">Reference proteome</keyword>
<protein>
    <recommendedName>
        <fullName evidence="3">Glutaredoxin domain-containing protein</fullName>
    </recommendedName>
</protein>
<comment type="caution">
    <text evidence="4">The sequence shown here is derived from an EMBL/GenBank/DDBJ whole genome shotgun (WGS) entry which is preliminary data.</text>
</comment>
<dbReference type="Proteomes" id="UP000809789">
    <property type="component" value="Unassembled WGS sequence"/>
</dbReference>
<accession>A0A8K0KX37</accession>
<feature type="region of interest" description="Disordered" evidence="1">
    <location>
        <begin position="81"/>
        <end position="207"/>
    </location>
</feature>
<dbReference type="GO" id="GO:0005801">
    <property type="term" value="C:cis-Golgi network"/>
    <property type="evidence" value="ECO:0007669"/>
    <property type="project" value="TreeGrafter"/>
</dbReference>
<dbReference type="SUPFAM" id="SSF52833">
    <property type="entry name" value="Thioredoxin-like"/>
    <property type="match status" value="1"/>
</dbReference>
<feature type="compositionally biased region" description="Basic and acidic residues" evidence="1">
    <location>
        <begin position="86"/>
        <end position="109"/>
    </location>
</feature>
<evidence type="ECO:0000256" key="2">
    <source>
        <dbReference type="SAM" id="SignalP"/>
    </source>
</evidence>
<name>A0A8K0KX37_9PEZI</name>
<proteinExistence type="predicted"/>
<evidence type="ECO:0000259" key="3">
    <source>
        <dbReference type="Pfam" id="PF00462"/>
    </source>
</evidence>
<dbReference type="GO" id="GO:0015038">
    <property type="term" value="F:glutathione disulfide oxidoreductase activity"/>
    <property type="evidence" value="ECO:0007669"/>
    <property type="project" value="TreeGrafter"/>
</dbReference>
<dbReference type="Gene3D" id="3.40.30.10">
    <property type="entry name" value="Glutaredoxin"/>
    <property type="match status" value="1"/>
</dbReference>
<evidence type="ECO:0000256" key="1">
    <source>
        <dbReference type="SAM" id="MobiDB-lite"/>
    </source>
</evidence>
<dbReference type="GO" id="GO:0034599">
    <property type="term" value="P:cellular response to oxidative stress"/>
    <property type="evidence" value="ECO:0007669"/>
    <property type="project" value="TreeGrafter"/>
</dbReference>
<feature type="compositionally biased region" description="Basic and acidic residues" evidence="1">
    <location>
        <begin position="180"/>
        <end position="207"/>
    </location>
</feature>